<evidence type="ECO:0000256" key="1">
    <source>
        <dbReference type="ARBA" id="ARBA00022801"/>
    </source>
</evidence>
<dbReference type="Pfam" id="PF07833">
    <property type="entry name" value="Cu_amine_oxidN1"/>
    <property type="match status" value="1"/>
</dbReference>
<evidence type="ECO:0000313" key="4">
    <source>
        <dbReference type="Proteomes" id="UP000190626"/>
    </source>
</evidence>
<reference evidence="4" key="1">
    <citation type="submission" date="2016-07" db="EMBL/GenBank/DDBJ databases">
        <authorList>
            <person name="Florea S."/>
            <person name="Webb J.S."/>
            <person name="Jaromczyk J."/>
            <person name="Schardl C.L."/>
        </authorList>
    </citation>
    <scope>NUCLEOTIDE SEQUENCE [LARGE SCALE GENOMIC DNA]</scope>
    <source>
        <strain evidence="4">CY1</strain>
    </source>
</reference>
<dbReference type="SUPFAM" id="SSF49373">
    <property type="entry name" value="Invasin/intimin cell-adhesion fragments"/>
    <property type="match status" value="2"/>
</dbReference>
<dbReference type="Gene3D" id="2.60.40.1080">
    <property type="match status" value="2"/>
</dbReference>
<dbReference type="Gene3D" id="3.30.457.10">
    <property type="entry name" value="Copper amine oxidase-like, N-terminal domain"/>
    <property type="match status" value="1"/>
</dbReference>
<feature type="domain" description="BIG2" evidence="2">
    <location>
        <begin position="1368"/>
        <end position="1447"/>
    </location>
</feature>
<gene>
    <name evidence="3" type="ORF">BC351_08290</name>
</gene>
<dbReference type="GO" id="GO:0016798">
    <property type="term" value="F:hydrolase activity, acting on glycosyl bonds"/>
    <property type="evidence" value="ECO:0007669"/>
    <property type="project" value="InterPro"/>
</dbReference>
<dbReference type="InterPro" id="IPR032719">
    <property type="entry name" value="WbsX"/>
</dbReference>
<feature type="domain" description="BIG2" evidence="2">
    <location>
        <begin position="1455"/>
        <end position="1532"/>
    </location>
</feature>
<keyword evidence="1" id="KW-0378">Hydrolase</keyword>
<organism evidence="3 4">
    <name type="scientific">Paenibacillus ferrarius</name>
    <dbReference type="NCBI Taxonomy" id="1469647"/>
    <lineage>
        <taxon>Bacteria</taxon>
        <taxon>Bacillati</taxon>
        <taxon>Bacillota</taxon>
        <taxon>Bacilli</taxon>
        <taxon>Bacillales</taxon>
        <taxon>Paenibacillaceae</taxon>
        <taxon>Paenibacillus</taxon>
    </lineage>
</organism>
<dbReference type="Gene3D" id="3.20.20.80">
    <property type="entry name" value="Glycosidases"/>
    <property type="match status" value="1"/>
</dbReference>
<proteinExistence type="predicted"/>
<dbReference type="InterPro" id="IPR003305">
    <property type="entry name" value="CenC_carb-bd"/>
</dbReference>
<dbReference type="PANTHER" id="PTHR41244:SF1">
    <property type="entry name" value="GLYCOSYLTRANSFERASE"/>
    <property type="match status" value="1"/>
</dbReference>
<protein>
    <recommendedName>
        <fullName evidence="2">BIG2 domain-containing protein</fullName>
    </recommendedName>
</protein>
<dbReference type="Pfam" id="PF14307">
    <property type="entry name" value="Glyco_tran_WbsX"/>
    <property type="match status" value="1"/>
</dbReference>
<dbReference type="Gene3D" id="3.30.1920.20">
    <property type="match status" value="1"/>
</dbReference>
<dbReference type="SMART" id="SM00635">
    <property type="entry name" value="BID_2"/>
    <property type="match status" value="2"/>
</dbReference>
<dbReference type="InterPro" id="IPR036582">
    <property type="entry name" value="Mao_N_sf"/>
</dbReference>
<dbReference type="InterPro" id="IPR008979">
    <property type="entry name" value="Galactose-bd-like_sf"/>
</dbReference>
<dbReference type="NCBIfam" id="NF047446">
    <property type="entry name" value="barrel_OmpL47"/>
    <property type="match status" value="2"/>
</dbReference>
<evidence type="ECO:0000313" key="3">
    <source>
        <dbReference type="EMBL" id="OPH48457.1"/>
    </source>
</evidence>
<dbReference type="InterPro" id="IPR012854">
    <property type="entry name" value="Cu_amine_oxidase-like_N"/>
</dbReference>
<dbReference type="PANTHER" id="PTHR41244">
    <property type="entry name" value="RHAMNAN SYNTHESIS F"/>
    <property type="match status" value="1"/>
</dbReference>
<dbReference type="STRING" id="1469647.BC351_08290"/>
<dbReference type="InterPro" id="IPR008964">
    <property type="entry name" value="Invasin/intimin_cell_adhesion"/>
</dbReference>
<sequence>MFPQSKFIGKGSVMMVKKRLGILLTSFIVYAFIFVFQSADVSAEATRPDAGYVIDEDFSFLSALTPGNSQPSGWDVRAAGGALLSLYNTNFKISDTSKDLPVSMSKKFVAQSAGNLTMEFRIRPMSVIDGLKWQLLSDDVVGVSLITQNNMLSLETSPTTVLPLQTYVANVEVGIKIDINLSTHTTDVYINGVKKANGATFKNAVSNLNQFQVQTGAASLGDFFFGPLKIYRGYAVNERLISVVDGGAIPQDWSAVTSGGAITVGSMMSSPQPDINSMKLSAASSTGSMSLSKAISPMADNFTYDFKVLYKQKADGLEAELKSGTTSVIKLTTSGDDLAYVNSSGQPVSLKYKYLANLWTHIQIKVNWATATADIYINDKRSNQVVPLAPGAVSVDTLKFTTSSSYRGEMWLDDILLYKTVPLPADYVPAPQAVSKGEDDPVVGVQSCPMWREGHHLGWDMIQPYPDRTPLLGFYDEGSPETADWETKWLIEHGINFQMSCWFRPLGGDTNRVPIKDSYLSHALDNGYFNSQYRNQIDFAIMFENLNSKVKDAEDFRTNLIPYWIEYYFKDPRYLKIDGKPVFTIYNYDELVNAFKGSENVKPELDNLRVEMVKAGFKGIILLNVYNGTDSQQLAKRKAAGFDGVYAYSWGSFGGHPEFQKLKMTQEKDANAIDIIPGLSMGRDDTAWGLNFGYYATPSEFQSLAQWTKDSFMPSLPAGSLGKKLVMLDNWNEFGEGHFIMPAGLAGFGYVDAIRNVFGDSASHIDSVPTQAQKDRINTLYPAGRVVPNLNQPQPVMTNVYGKMWEFNTPGDAEGWTVEKQIVGVTVQDGTFSGLTNNTDPGIRSADHLGIKAEDIPYLVIRMKNGTNDIDGRFFFTTEADGTWNEAKAVGFYVKPQDNEYTDYVIEAWQNKNWTGTIRQLRIDPTSSVGPISIDYIRTIYSPQPGIRTYVDGVYKPFSQPALLQDGIVMLPMKETYLQIGAKPEWDPSNDTLVAVKDNVVYRLKVGDSVAYKGSQAITLEHAPVKLANGTVMAPLSYLRQAFGAIAKWDAPSQTVRVYPTAITWDFTTSSGWTANSQIASPVVANGVFSGTSNGTSGNVQPAILSPDDLQFAASDIRRIRVRMNNMTSGNEAKIYFTTTADSNWNEAKMLSSYILPTDAVYREYVFDTSSLAAWTGTIKQLQVVPTTASGAFSLDSVQLEITPTVAVKGDNLIDDPGFEGSKASQFAMSDATYVKDPSQFHSGHQSVKIIKTTRYGGIKFPVSVEKGKSYTYSAWAKLANGASTSEPLRLGLQYNLDGVTKQFIMFTSPGLKAGDWTQVEGTYTIQESGEVTNVLMYLYTEANNPGSVYYVDDVAVKPITNTGSSVWVHPLSVSLNATSLTVGRDKTKALVPAFTPANVSNKELIWRSSNPSVATVDVNGMVYGVSLGTATVTATTVDGGKTASVLVTVDATVAVTGLSLTPSTLSLTLGDKQTLVPTVTPANATNKLIKWESVIPTVAAVDADGTVTGVGTGTTPIKATSDDSGIQTVATVTVTAPTNVVKSTNLIVDPGMEGSTLAAPNYAYQAVPTMTSAEHHSGQQSLLLTKTDRYGGVKFPVPLVKGKPYYYSAWAKLASGSTTTETIRIGLQYKVDGKPIPTQYIMFTSPPLSATEWKQVQGSLIINETGVVTETTMFLYTEIIGTGNPFYVDDVEIRPLTVDNIPPVTVSDAPSGWVTTAQVVHLTATDGESGVAGTFYSLDHGVYTSGNTVSIAGEGVHTLDFYSKDVAGNQEATQTVTVRIDGTAPVTTAAVQPSTPDGASGAYVSPVTVALTAADNASSVAGIVYSTDNGTTWLPYTAALTFDKQGAYTLLYRAIDAAGNSETAKNVSFNLAATTVKVQLKDSTGNPLSGGIVKYLDGTWKEFGVTDASGYVSKSLGEKSYLFSMTYEGKAQELTQNIGMSASVVFQTQLVQVQLQDSQGNPLDGGSVKLFSSGSWRAVGTTAGGKISMEVFPETYTFGLTFEGKYKEIVRSTAASSTVVFNTVKVNVQLKDSQGNPLDGAVVDYYSGGSWRPMGTTVSGEISRELLADSYTFGLTYAGKRKETIQNAVTNSVVSFQTVKAILQVKDSLGNLLSGGSAKLYSGGSWQNLGPATSGEISKELLPGSYSFSMTYGGTTKESTWDISVDPVVVFQY</sequence>
<dbReference type="SUPFAM" id="SSF55383">
    <property type="entry name" value="Copper amine oxidase, domain N"/>
    <property type="match status" value="1"/>
</dbReference>
<evidence type="ECO:0000259" key="2">
    <source>
        <dbReference type="SMART" id="SM00635"/>
    </source>
</evidence>
<dbReference type="Pfam" id="PF02368">
    <property type="entry name" value="Big_2"/>
    <property type="match status" value="2"/>
</dbReference>
<dbReference type="EMBL" id="MBTG01000045">
    <property type="protein sequence ID" value="OPH48457.1"/>
    <property type="molecule type" value="Genomic_DNA"/>
</dbReference>
<name>A0A1V4HA28_9BACL</name>
<accession>A0A1V4HA28</accession>
<dbReference type="Pfam" id="PF02018">
    <property type="entry name" value="CBM_4_9"/>
    <property type="match status" value="2"/>
</dbReference>
<dbReference type="InterPro" id="IPR003343">
    <property type="entry name" value="Big_2"/>
</dbReference>
<keyword evidence="4" id="KW-1185">Reference proteome</keyword>
<dbReference type="Proteomes" id="UP000190626">
    <property type="component" value="Unassembled WGS sequence"/>
</dbReference>
<dbReference type="Gene3D" id="2.60.120.260">
    <property type="entry name" value="Galactose-binding domain-like"/>
    <property type="match status" value="2"/>
</dbReference>
<dbReference type="InterPro" id="IPR013783">
    <property type="entry name" value="Ig-like_fold"/>
</dbReference>
<comment type="caution">
    <text evidence="3">The sequence shown here is derived from an EMBL/GenBank/DDBJ whole genome shotgun (WGS) entry which is preliminary data.</text>
</comment>
<dbReference type="SUPFAM" id="SSF49785">
    <property type="entry name" value="Galactose-binding domain-like"/>
    <property type="match status" value="2"/>
</dbReference>
<dbReference type="InterPro" id="IPR058094">
    <property type="entry name" value="Ig-like_OmpL47-like"/>
</dbReference>
<dbReference type="Gene3D" id="2.60.40.10">
    <property type="entry name" value="Immunoglobulins"/>
    <property type="match status" value="3"/>
</dbReference>